<evidence type="ECO:0000259" key="7">
    <source>
        <dbReference type="Pfam" id="PF04542"/>
    </source>
</evidence>
<accession>A0A1D7VRA5</accession>
<dbReference type="NCBIfam" id="NF007214">
    <property type="entry name" value="PRK09636.1"/>
    <property type="match status" value="1"/>
</dbReference>
<feature type="domain" description="RNA polymerase sigma factor 70 region 4 type 2" evidence="8">
    <location>
        <begin position="111"/>
        <end position="161"/>
    </location>
</feature>
<dbReference type="InterPro" id="IPR052704">
    <property type="entry name" value="ECF_Sigma-70_Domain"/>
</dbReference>
<dbReference type="GO" id="GO:0016987">
    <property type="term" value="F:sigma factor activity"/>
    <property type="evidence" value="ECO:0007669"/>
    <property type="project" value="UniProtKB-KW"/>
</dbReference>
<dbReference type="SUPFAM" id="SSF88946">
    <property type="entry name" value="Sigma2 domain of RNA polymerase sigma factors"/>
    <property type="match status" value="1"/>
</dbReference>
<dbReference type="RefSeq" id="WP_069571393.1">
    <property type="nucleotide sequence ID" value="NZ_CP017157.1"/>
</dbReference>
<dbReference type="Gene3D" id="3.10.450.50">
    <property type="match status" value="1"/>
</dbReference>
<organism evidence="9 10">
    <name type="scientific">Streptomyces lydicus</name>
    <dbReference type="NCBI Taxonomy" id="47763"/>
    <lineage>
        <taxon>Bacteria</taxon>
        <taxon>Bacillati</taxon>
        <taxon>Actinomycetota</taxon>
        <taxon>Actinomycetes</taxon>
        <taxon>Kitasatosporales</taxon>
        <taxon>Streptomycetaceae</taxon>
        <taxon>Streptomyces</taxon>
    </lineage>
</organism>
<dbReference type="EMBL" id="CP017157">
    <property type="protein sequence ID" value="AOP49279.1"/>
    <property type="molecule type" value="Genomic_DNA"/>
</dbReference>
<dbReference type="InterPro" id="IPR014284">
    <property type="entry name" value="RNA_pol_sigma-70_dom"/>
</dbReference>
<dbReference type="InterPro" id="IPR032710">
    <property type="entry name" value="NTF2-like_dom_sf"/>
</dbReference>
<dbReference type="Gene3D" id="1.10.1740.10">
    <property type="match status" value="1"/>
</dbReference>
<dbReference type="InterPro" id="IPR013249">
    <property type="entry name" value="RNA_pol_sigma70_r4_t2"/>
</dbReference>
<dbReference type="InterPro" id="IPR036388">
    <property type="entry name" value="WH-like_DNA-bd_sf"/>
</dbReference>
<evidence type="ECO:0000256" key="1">
    <source>
        <dbReference type="ARBA" id="ARBA00010641"/>
    </source>
</evidence>
<dbReference type="GO" id="GO:0003677">
    <property type="term" value="F:DNA binding"/>
    <property type="evidence" value="ECO:0007669"/>
    <property type="project" value="InterPro"/>
</dbReference>
<evidence type="ECO:0000256" key="3">
    <source>
        <dbReference type="ARBA" id="ARBA00023015"/>
    </source>
</evidence>
<keyword evidence="10" id="KW-1185">Reference proteome</keyword>
<reference evidence="9 10" key="1">
    <citation type="submission" date="2016-09" db="EMBL/GenBank/DDBJ databases">
        <title>Complete genome sequencing of Streptomyces lydicus 103 and metabolic pathways analysis of antibiotic biosynthesis.</title>
        <authorList>
            <person name="Jia N."/>
            <person name="Ding M.-Z."/>
            <person name="Gao F."/>
            <person name="Yuan Y.-J."/>
        </authorList>
    </citation>
    <scope>NUCLEOTIDE SEQUENCE [LARGE SCALE GENOMIC DNA]</scope>
    <source>
        <strain evidence="9 10">103</strain>
    </source>
</reference>
<dbReference type="AlphaFoldDB" id="A0A1D7VRA5"/>
<evidence type="ECO:0000313" key="10">
    <source>
        <dbReference type="Proteomes" id="UP000094094"/>
    </source>
</evidence>
<dbReference type="Pfam" id="PF08281">
    <property type="entry name" value="Sigma70_r4_2"/>
    <property type="match status" value="1"/>
</dbReference>
<dbReference type="OrthoDB" id="3211555at2"/>
<proteinExistence type="inferred from homology"/>
<name>A0A1D7VRA5_9ACTN</name>
<dbReference type="InterPro" id="IPR013324">
    <property type="entry name" value="RNA_pol_sigma_r3/r4-like"/>
</dbReference>
<dbReference type="SUPFAM" id="SSF54427">
    <property type="entry name" value="NTF2-like"/>
    <property type="match status" value="1"/>
</dbReference>
<dbReference type="InterPro" id="IPR007627">
    <property type="entry name" value="RNA_pol_sigma70_r2"/>
</dbReference>
<evidence type="ECO:0000259" key="8">
    <source>
        <dbReference type="Pfam" id="PF08281"/>
    </source>
</evidence>
<evidence type="ECO:0000313" key="9">
    <source>
        <dbReference type="EMBL" id="AOP49279.1"/>
    </source>
</evidence>
<comment type="subunit">
    <text evidence="2">Interacts transiently with the RNA polymerase catalytic core formed by RpoA, RpoB, RpoC and RpoZ (2 alpha, 1 beta, 1 beta' and 1 omega subunit) to form the RNA polymerase holoenzyme that can initiate transcription.</text>
</comment>
<dbReference type="PANTHER" id="PTHR30173:SF43">
    <property type="entry name" value="ECF RNA POLYMERASE SIGMA FACTOR SIGI-RELATED"/>
    <property type="match status" value="1"/>
</dbReference>
<dbReference type="KEGG" id="slc:SL103_26245"/>
<gene>
    <name evidence="9" type="ORF">SL103_26245</name>
</gene>
<keyword evidence="4" id="KW-0731">Sigma factor</keyword>
<evidence type="ECO:0000256" key="4">
    <source>
        <dbReference type="ARBA" id="ARBA00023082"/>
    </source>
</evidence>
<evidence type="ECO:0000256" key="5">
    <source>
        <dbReference type="ARBA" id="ARBA00023163"/>
    </source>
</evidence>
<protein>
    <submittedName>
        <fullName evidence="9">RNA polymerase subunit sigma-70</fullName>
    </submittedName>
</protein>
<dbReference type="GO" id="GO:0006352">
    <property type="term" value="P:DNA-templated transcription initiation"/>
    <property type="evidence" value="ECO:0007669"/>
    <property type="project" value="InterPro"/>
</dbReference>
<dbReference type="NCBIfam" id="TIGR02937">
    <property type="entry name" value="sigma70-ECF"/>
    <property type="match status" value="1"/>
</dbReference>
<dbReference type="Pfam" id="PF04542">
    <property type="entry name" value="Sigma70_r2"/>
    <property type="match status" value="1"/>
</dbReference>
<keyword evidence="5" id="KW-0804">Transcription</keyword>
<dbReference type="Proteomes" id="UP000094094">
    <property type="component" value="Chromosome"/>
</dbReference>
<dbReference type="Gene3D" id="1.10.10.10">
    <property type="entry name" value="Winged helix-like DNA-binding domain superfamily/Winged helix DNA-binding domain"/>
    <property type="match status" value="1"/>
</dbReference>
<keyword evidence="3" id="KW-0805">Transcription regulation</keyword>
<evidence type="ECO:0000256" key="6">
    <source>
        <dbReference type="SAM" id="MobiDB-lite"/>
    </source>
</evidence>
<dbReference type="SUPFAM" id="SSF88659">
    <property type="entry name" value="Sigma3 and sigma4 domains of RNA polymerase sigma factors"/>
    <property type="match status" value="1"/>
</dbReference>
<sequence>MNDHEWLAERFEENRSHLRAVAYRMLGSLSEAEDAVQEAWLRLNRSGADEVENLGGWLTTVVGRVCLDQLRMRRARREDPLDVRVPEPVVLRADPADPEHQALLADSVGLALLVVLETLSPVERLAFVLHDMFAMPFDEIAPIVERTPAAARQLASRARRRVQGTAPAPDPDPARRQEVVDAFLAASRGGDFEALLAVLDPDVLLRADAGAASGGLTKLVRGARAVAEQALTFSRFALAGRPALVNGGPGLVTTRDGQPFSVMGFTVAHGRIVEINILADPARLRRVDLTLLDE</sequence>
<dbReference type="InterPro" id="IPR013325">
    <property type="entry name" value="RNA_pol_sigma_r2"/>
</dbReference>
<feature type="domain" description="RNA polymerase sigma-70 region 2" evidence="7">
    <location>
        <begin position="11"/>
        <end position="74"/>
    </location>
</feature>
<dbReference type="PANTHER" id="PTHR30173">
    <property type="entry name" value="SIGMA 19 FACTOR"/>
    <property type="match status" value="1"/>
</dbReference>
<comment type="similarity">
    <text evidence="1">Belongs to the sigma-70 factor family. ECF subfamily.</text>
</comment>
<feature type="region of interest" description="Disordered" evidence="6">
    <location>
        <begin position="154"/>
        <end position="175"/>
    </location>
</feature>
<evidence type="ECO:0000256" key="2">
    <source>
        <dbReference type="ARBA" id="ARBA00011344"/>
    </source>
</evidence>